<dbReference type="EMBL" id="JXST01000054">
    <property type="protein sequence ID" value="KIU14049.1"/>
    <property type="molecule type" value="Genomic_DNA"/>
</dbReference>
<accession>A0A0D1JNA0</accession>
<protein>
    <submittedName>
        <fullName evidence="1">Uncharacterized protein</fullName>
    </submittedName>
</protein>
<dbReference type="STRING" id="280871.TL10_26435"/>
<keyword evidence="2" id="KW-1185">Reference proteome</keyword>
<dbReference type="Proteomes" id="UP000032221">
    <property type="component" value="Unassembled WGS sequence"/>
</dbReference>
<comment type="caution">
    <text evidence="1">The sequence shown here is derived from an EMBL/GenBank/DDBJ whole genome shotgun (WGS) entry which is preliminary data.</text>
</comment>
<dbReference type="AlphaFoldDB" id="A0A0D1JNA0"/>
<evidence type="ECO:0000313" key="2">
    <source>
        <dbReference type="Proteomes" id="UP000032221"/>
    </source>
</evidence>
<sequence>MSPQWFERLTLTELRFPPQLPPGALNPTDHSTSAVHGVIAAGAVTCRAAESQEGFDEMPSVGVELGDVHLALENDGVEKFQGSWGWLMKAAQTQLGAAVWSQQSCSAGTFGWMSR</sequence>
<gene>
    <name evidence="1" type="ORF">TL10_26435</name>
</gene>
<reference evidence="1 2" key="1">
    <citation type="submission" date="2015-01" db="EMBL/GenBank/DDBJ databases">
        <title>Genome sequence of Mycobacterium llatzerense and Mycobacterium immunogenum recovered from brain abscess.</title>
        <authorList>
            <person name="Greninger A.L."/>
            <person name="Langelier C."/>
            <person name="Cunningham G."/>
            <person name="Chiu C.Y."/>
            <person name="Miller S."/>
        </authorList>
    </citation>
    <scope>NUCLEOTIDE SEQUENCE [LARGE SCALE GENOMIC DNA]</scope>
    <source>
        <strain evidence="1 2">CLUC14</strain>
    </source>
</reference>
<organism evidence="1 2">
    <name type="scientific">Mycolicibacterium llatzerense</name>
    <dbReference type="NCBI Taxonomy" id="280871"/>
    <lineage>
        <taxon>Bacteria</taxon>
        <taxon>Bacillati</taxon>
        <taxon>Actinomycetota</taxon>
        <taxon>Actinomycetes</taxon>
        <taxon>Mycobacteriales</taxon>
        <taxon>Mycobacteriaceae</taxon>
        <taxon>Mycolicibacterium</taxon>
    </lineage>
</organism>
<evidence type="ECO:0000313" key="1">
    <source>
        <dbReference type="EMBL" id="KIU14049.1"/>
    </source>
</evidence>
<dbReference type="PATRIC" id="fig|280871.6.peg.5482"/>
<proteinExistence type="predicted"/>
<name>A0A0D1JNA0_9MYCO</name>